<evidence type="ECO:0000256" key="1">
    <source>
        <dbReference type="ARBA" id="ARBA00034117"/>
    </source>
</evidence>
<feature type="domain" description="LXG" evidence="2">
    <location>
        <begin position="1"/>
        <end position="217"/>
    </location>
</feature>
<comment type="similarity">
    <text evidence="1">In the N-terminal section; belongs to the LXG family.</text>
</comment>
<proteinExistence type="inferred from homology"/>
<dbReference type="PANTHER" id="PTHR34976">
    <property type="entry name" value="RIBONUCLEASE YQCG-RELATED"/>
    <property type="match status" value="1"/>
</dbReference>
<dbReference type="PANTHER" id="PTHR34976:SF1">
    <property type="entry name" value="TOXIN BC_0920"/>
    <property type="match status" value="1"/>
</dbReference>
<dbReference type="Pfam" id="PF14436">
    <property type="entry name" value="EndoU_bacteria"/>
    <property type="match status" value="1"/>
</dbReference>
<dbReference type="RefSeq" id="WP_085313313.1">
    <property type="nucleotide sequence ID" value="NZ_CP020744.1"/>
</dbReference>
<dbReference type="Proteomes" id="UP000192932">
    <property type="component" value="Plasmid unnamed1"/>
</dbReference>
<keyword evidence="3" id="KW-0614">Plasmid</keyword>
<dbReference type="EMBL" id="CP020744">
    <property type="protein sequence ID" value="ARJ25583.1"/>
    <property type="molecule type" value="Genomic_DNA"/>
</dbReference>
<dbReference type="GO" id="GO:0004519">
    <property type="term" value="F:endonuclease activity"/>
    <property type="evidence" value="ECO:0007669"/>
    <property type="project" value="InterPro"/>
</dbReference>
<dbReference type="PROSITE" id="PS51756">
    <property type="entry name" value="LXG"/>
    <property type="match status" value="1"/>
</dbReference>
<sequence>MSLNMYLGEVQSQTNTMYAFCTATIQSMEQVIQSIDSFVGDSVLQGQTYDSAKMYFAETFLPLAQGIIYLCEELLRQNEAFPVEFQSRVASTDVVEQELLEQIREIDRMIASIEVTKQIMPLPNMDAMVNLFIEMRRKIQEKLEHLYEFNQTSSNNYVTAIQLAASITSGLAEVQSGKGFSPASGTFSTQRLNMEWADSIYEYLDTNIRLDNSIKTNNLIESGIILGSSSEKNILEKFITGVWNGSGKFIGGLVETYNSLDDTVTKENLKYAAGHPIETAYTMMNTFSDTFMNEFWHGDAESRTEWGTNIFMELGLGWIGDKGAGRIGKVTSLGDPVNLTRFSKNIPPISSQLPLKDRFAFAGGDGLKSRFDTPDFKQAEEKLSTYQFANGARINGGNVPYSFDSSLMEHLFHGELRQKWWGLKAVGYHHESMMGGGEIVRITHAPNSVGVYKAKVKVDGEAKTALSSFFPRDWDRVQVLDSIKEAFNNKVQVDTVRYVGQTSHGFKVEMIIKNNEIITAYPVYTRR</sequence>
<reference evidence="3 4" key="1">
    <citation type="submission" date="2017-04" db="EMBL/GenBank/DDBJ databases">
        <title>The Characteristic of a Fine Plant Growth-Promoting Rhizobacteria Bacillus mycoides Gnyt1 and its Whole Genome Sequencing Analysis.</title>
        <authorList>
            <person name="Li J.H."/>
            <person name="Yao T."/>
        </authorList>
    </citation>
    <scope>NUCLEOTIDE SEQUENCE [LARGE SCALE GENOMIC DNA]</scope>
    <source>
        <strain evidence="3 4">Gnyt1</strain>
        <plasmid evidence="4">Plasmid unnamed1</plasmid>
    </source>
</reference>
<dbReference type="InterPro" id="IPR051768">
    <property type="entry name" value="Bact_secretion_toxin"/>
</dbReference>
<dbReference type="InterPro" id="IPR029501">
    <property type="entry name" value="EndoU_bac"/>
</dbReference>
<evidence type="ECO:0000259" key="2">
    <source>
        <dbReference type="PROSITE" id="PS51756"/>
    </source>
</evidence>
<dbReference type="InterPro" id="IPR006829">
    <property type="entry name" value="LXG_dom"/>
</dbReference>
<name>A0A1W6AIB0_BACMY</name>
<evidence type="ECO:0000313" key="3">
    <source>
        <dbReference type="EMBL" id="ARJ25583.1"/>
    </source>
</evidence>
<accession>A0A1W6AIB0</accession>
<dbReference type="AlphaFoldDB" id="A0A1W6AIB0"/>
<organism evidence="3 4">
    <name type="scientific">Bacillus mycoides</name>
    <dbReference type="NCBI Taxonomy" id="1405"/>
    <lineage>
        <taxon>Bacteria</taxon>
        <taxon>Bacillati</taxon>
        <taxon>Bacillota</taxon>
        <taxon>Bacilli</taxon>
        <taxon>Bacillales</taxon>
        <taxon>Bacillaceae</taxon>
        <taxon>Bacillus</taxon>
        <taxon>Bacillus cereus group</taxon>
    </lineage>
</organism>
<evidence type="ECO:0000313" key="4">
    <source>
        <dbReference type="Proteomes" id="UP000192932"/>
    </source>
</evidence>
<geneLocation type="plasmid" evidence="3 4">
    <name>unnamed1</name>
</geneLocation>
<dbReference type="Pfam" id="PF04740">
    <property type="entry name" value="LXG"/>
    <property type="match status" value="1"/>
</dbReference>
<protein>
    <submittedName>
        <fullName evidence="3">Cytosolic protein</fullName>
    </submittedName>
</protein>
<gene>
    <name evidence="3" type="ORF">B7492_31615</name>
</gene>